<reference evidence="6 7" key="1">
    <citation type="submission" date="2019-06" db="EMBL/GenBank/DDBJ databases">
        <title>Sequencing the genomes of 1000 actinobacteria strains.</title>
        <authorList>
            <person name="Klenk H.-P."/>
        </authorList>
    </citation>
    <scope>NUCLEOTIDE SEQUENCE [LARGE SCALE GENOMIC DNA]</scope>
    <source>
        <strain evidence="6 7">DSM 4813</strain>
    </source>
</reference>
<evidence type="ECO:0000259" key="5">
    <source>
        <dbReference type="PROSITE" id="PS50901"/>
    </source>
</evidence>
<protein>
    <submittedName>
        <fullName evidence="6">S-DNA-T family DNA segregation ATPase FtsK/SpoIIIE</fullName>
    </submittedName>
</protein>
<dbReference type="InterPro" id="IPR002543">
    <property type="entry name" value="FtsK_dom"/>
</dbReference>
<evidence type="ECO:0000313" key="7">
    <source>
        <dbReference type="Proteomes" id="UP000315389"/>
    </source>
</evidence>
<dbReference type="RefSeq" id="WP_142120064.1">
    <property type="nucleotide sequence ID" value="NZ_BAAASV010000001.1"/>
</dbReference>
<sequence length="1446" mass="153380">MANVRWQVIGERGQCVALQIEADDCAPIGQIAHAIARELRPVPGEGHSGPLTLCEILPGGDQRVEHPATPLADSGLRSGRTIAIVAFGSIGSPDVERHRPPAWVTCTSDRMPAITYPLLLGSNALGRGWRNRIRIPDARTPRISGELILRRVGRGGVLEVAMRHEGNGDERLADRRAHSLPARLELGHLSLLIESARQAPSAGVATQAVARAPSSASTATIDRGRESLGAGGLTIEHLPSPRVQSRFAQLELAMPEVPDRAPRSRMGVLSAVIPGLLGVGAWAVTGQTAMLSMVAMSAVMVAGTWADQLVGARRRGKRDRARFRQALDDFSHSLADLQQGAIDALQGQFGSVQRAAASVTTLDDELWSRHEGPEFLTLRVGSQTRDDLVLVNGPTQHSSYPELRRELAELLRRELPVRNVPVGGSLVSWGNLGLAGAMARDTARALAVQLVAGHSPRTLAVYCATSPSHADDWEWLQWLPHVRDTGHLAGDGAAVQDLASALDRERATRRLLDGAPSGNRLAIVLIVDGPAGGIGPWLRLAAAGPPLGIYVLWVADEVHGLPAECAAFVECGPTTRFVDARAGRQIELTQLEVASAGESARLARALSPLDDPRGTEGADAQLPGMVRLPAILGEDVADAQVIERRWREADDDLACTIGQGRYGPVRVSLRQDGPHALVGGTTGAGKSEFLQTWITALAATYDPAHVNFLLVDYKGGSAFAECARLPHVVGLVTDLSGGLVTRVLVSLRAELRRREGILADCGAKDLSSLARGNPEVDLAPLIIVIDEFAALVTEVPEFIDGVVDIAQRGRSLGLHLILATQRPAGVIRDNVRANTAIRVALRMADDDDSLDVVGVRDAARFRADAPGRALIRRGAASLTEFQCAYLGATASGDREVTIKRLGFHASAPVVASVRPRAVRSDIQRLCAAVSRAMGDRPRPRRPWLDPLPEVLRFEDLDAVAQARSIGLVDDPSDQRQVPLQWSLTEGNNLLILGPPGSGKSEAVLTVLLRQAEADIAVGSTVECHVLDLASALPASTATLAGVTNLVTGGQNERLQRLLDYLCGLCDRRESGRSPAQPILIVIDGLGLLLERFETDLHGTVETQIATILRAGSLGFRVVATSLGERGIPARILQQFGLRIVLGSPDEDPDRRVAIPGRGWVDGLECQMAVAACDAAGRFDALGRLAGLGESQGLFAVGCEIEDAPESLTWADLTARISRSSERVSDLSGAERETDPAPASDESPAIPVGIDLAHFDPVTVDVRGVTIVSGGFGGGITTTLRTFAAAYSRVNPERTTALLSATPDRELSEQISWTHLSTGIEQCAATARSILAGELAIDFLVIGGIADFADTDCDELLASLIRVLPAVVVGVELPSGSRAWQIHAELAAARRILALRPSDGDVPGPIPVSLPANLVGTQLKRPGRGVLAQADTIRGIQIALPPDPGNA</sequence>
<feature type="region of interest" description="Disordered" evidence="4">
    <location>
        <begin position="1221"/>
        <end position="1243"/>
    </location>
</feature>
<evidence type="ECO:0000256" key="1">
    <source>
        <dbReference type="ARBA" id="ARBA00022741"/>
    </source>
</evidence>
<accession>A0A542ZWW3</accession>
<keyword evidence="2 3" id="KW-0067">ATP-binding</keyword>
<dbReference type="SUPFAM" id="SSF52540">
    <property type="entry name" value="P-loop containing nucleoside triphosphate hydrolases"/>
    <property type="match status" value="2"/>
</dbReference>
<dbReference type="GO" id="GO:0005524">
    <property type="term" value="F:ATP binding"/>
    <property type="evidence" value="ECO:0007669"/>
    <property type="project" value="UniProtKB-UniRule"/>
</dbReference>
<dbReference type="PROSITE" id="PS50901">
    <property type="entry name" value="FTSK"/>
    <property type="match status" value="2"/>
</dbReference>
<evidence type="ECO:0000256" key="3">
    <source>
        <dbReference type="PROSITE-ProRule" id="PRU00289"/>
    </source>
</evidence>
<dbReference type="PANTHER" id="PTHR22683:SF1">
    <property type="entry name" value="TYPE VII SECRETION SYSTEM PROTEIN ESSC"/>
    <property type="match status" value="1"/>
</dbReference>
<feature type="compositionally biased region" description="Basic and acidic residues" evidence="4">
    <location>
        <begin position="1221"/>
        <end position="1234"/>
    </location>
</feature>
<dbReference type="Proteomes" id="UP000315389">
    <property type="component" value="Unassembled WGS sequence"/>
</dbReference>
<feature type="binding site" evidence="3">
    <location>
        <begin position="993"/>
        <end position="1000"/>
    </location>
    <ligand>
        <name>ATP</name>
        <dbReference type="ChEBI" id="CHEBI:30616"/>
    </ligand>
</feature>
<dbReference type="Pfam" id="PF01580">
    <property type="entry name" value="FtsK_SpoIIIE"/>
    <property type="match status" value="1"/>
</dbReference>
<evidence type="ECO:0000256" key="2">
    <source>
        <dbReference type="ARBA" id="ARBA00022840"/>
    </source>
</evidence>
<feature type="binding site" evidence="3">
    <location>
        <begin position="680"/>
        <end position="687"/>
    </location>
    <ligand>
        <name>ATP</name>
        <dbReference type="ChEBI" id="CHEBI:30616"/>
    </ligand>
</feature>
<dbReference type="InterPro" id="IPR027417">
    <property type="entry name" value="P-loop_NTPase"/>
</dbReference>
<comment type="caution">
    <text evidence="6">The sequence shown here is derived from an EMBL/GenBank/DDBJ whole genome shotgun (WGS) entry which is preliminary data.</text>
</comment>
<dbReference type="InterPro" id="IPR003593">
    <property type="entry name" value="AAA+_ATPase"/>
</dbReference>
<dbReference type="PANTHER" id="PTHR22683">
    <property type="entry name" value="SPORULATION PROTEIN RELATED"/>
    <property type="match status" value="1"/>
</dbReference>
<evidence type="ECO:0000256" key="4">
    <source>
        <dbReference type="SAM" id="MobiDB-lite"/>
    </source>
</evidence>
<name>A0A542ZWW3_RARFA</name>
<feature type="domain" description="FtsK" evidence="5">
    <location>
        <begin position="662"/>
        <end position="850"/>
    </location>
</feature>
<gene>
    <name evidence="6" type="ORF">FB461_1355</name>
</gene>
<proteinExistence type="predicted"/>
<organism evidence="6 7">
    <name type="scientific">Rarobacter faecitabidus</name>
    <dbReference type="NCBI Taxonomy" id="13243"/>
    <lineage>
        <taxon>Bacteria</taxon>
        <taxon>Bacillati</taxon>
        <taxon>Actinomycetota</taxon>
        <taxon>Actinomycetes</taxon>
        <taxon>Micrococcales</taxon>
        <taxon>Rarobacteraceae</taxon>
        <taxon>Rarobacter</taxon>
    </lineage>
</organism>
<keyword evidence="7" id="KW-1185">Reference proteome</keyword>
<dbReference type="Gene3D" id="3.40.50.300">
    <property type="entry name" value="P-loop containing nucleotide triphosphate hydrolases"/>
    <property type="match status" value="3"/>
</dbReference>
<dbReference type="GO" id="GO:0003677">
    <property type="term" value="F:DNA binding"/>
    <property type="evidence" value="ECO:0007669"/>
    <property type="project" value="InterPro"/>
</dbReference>
<dbReference type="OrthoDB" id="9807790at2"/>
<keyword evidence="1 3" id="KW-0547">Nucleotide-binding</keyword>
<dbReference type="SMART" id="SM00382">
    <property type="entry name" value="AAA"/>
    <property type="match status" value="2"/>
</dbReference>
<evidence type="ECO:0000313" key="6">
    <source>
        <dbReference type="EMBL" id="TQL64832.1"/>
    </source>
</evidence>
<dbReference type="CDD" id="cd01127">
    <property type="entry name" value="TrwB_TraG_TraD_VirD4"/>
    <property type="match status" value="1"/>
</dbReference>
<dbReference type="EMBL" id="VFOS01000001">
    <property type="protein sequence ID" value="TQL64832.1"/>
    <property type="molecule type" value="Genomic_DNA"/>
</dbReference>
<dbReference type="InterPro" id="IPR050206">
    <property type="entry name" value="FtsK/SpoIIIE/SftA"/>
</dbReference>
<feature type="domain" description="FtsK" evidence="5">
    <location>
        <begin position="976"/>
        <end position="1150"/>
    </location>
</feature>